<reference evidence="2" key="1">
    <citation type="submission" date="2023-01" db="EMBL/GenBank/DDBJ databases">
        <title>Exophiala dermititidis isolated from Cystic Fibrosis Patient.</title>
        <authorList>
            <person name="Kurbessoian T."/>
            <person name="Crocker A."/>
            <person name="Murante D."/>
            <person name="Hogan D.A."/>
            <person name="Stajich J.E."/>
        </authorList>
    </citation>
    <scope>NUCLEOTIDE SEQUENCE</scope>
    <source>
        <strain evidence="2">Ex8</strain>
    </source>
</reference>
<feature type="compositionally biased region" description="Basic residues" evidence="1">
    <location>
        <begin position="1"/>
        <end position="11"/>
    </location>
</feature>
<feature type="compositionally biased region" description="Polar residues" evidence="1">
    <location>
        <begin position="169"/>
        <end position="180"/>
    </location>
</feature>
<feature type="compositionally biased region" description="Basic and acidic residues" evidence="1">
    <location>
        <begin position="101"/>
        <end position="133"/>
    </location>
</feature>
<name>A0AAN6EPV7_EXODE</name>
<gene>
    <name evidence="2" type="ORF">HRR80_006860</name>
</gene>
<feature type="compositionally biased region" description="Polar residues" evidence="1">
    <location>
        <begin position="446"/>
        <end position="461"/>
    </location>
</feature>
<feature type="compositionally biased region" description="Polar residues" evidence="1">
    <location>
        <begin position="270"/>
        <end position="289"/>
    </location>
</feature>
<proteinExistence type="predicted"/>
<organism evidence="2 3">
    <name type="scientific">Exophiala dermatitidis</name>
    <name type="common">Black yeast-like fungus</name>
    <name type="synonym">Wangiella dermatitidis</name>
    <dbReference type="NCBI Taxonomy" id="5970"/>
    <lineage>
        <taxon>Eukaryota</taxon>
        <taxon>Fungi</taxon>
        <taxon>Dikarya</taxon>
        <taxon>Ascomycota</taxon>
        <taxon>Pezizomycotina</taxon>
        <taxon>Eurotiomycetes</taxon>
        <taxon>Chaetothyriomycetidae</taxon>
        <taxon>Chaetothyriales</taxon>
        <taxon>Herpotrichiellaceae</taxon>
        <taxon>Exophiala</taxon>
    </lineage>
</organism>
<evidence type="ECO:0000313" key="3">
    <source>
        <dbReference type="Proteomes" id="UP001161757"/>
    </source>
</evidence>
<sequence>MPRAPLRRRNNNRYSPFPRHGQKIPNSNPARLELEKKLAHKRIGERPNDSDDSDGLVVKGNGRRGGNTRRQEIYASGGVGKGDKPGNFPSRAQRRKNMVRAGDDILAKAEQEARSRGSSESSRTRAQERKTHAAGDANKGTNAPAQDSAPAPAPMSSAVKPSGRIVRSAQPTPTRENSILGTLKPRRRQPSILQELDHDSSSFGPEDEEQFLPDAESTPLNLLGPRSIASSPATNAVHTTSSKKRKLDSARVFQPETEAVNTSPRKESEPSATSPLINGTHGPSSSLLPVSTRRISGRKSSHKSQDKVDDDDQDIMALPRSSSSLSASPAPLPSAAPTRKSRQAPTTKPAPAMATGELQALMPKKRRRTARVPKGTQADFDIAVDSDAPGLPQSDGASENDESTFLPPKAGRKTRRKQPSKKFAKNGGSKAGNMSKRGNSAAVAGSDSQSKQSTRNLTTTKAPVLTPSTSTSIRRNRSTKSPSQLSTVNFTSLNSMSERRTRGRPKPLGGSLREGQDPTDGGDKENIDVQDGSPCDSDIAIAEKTSVEPTVIHTNMTPADDTRTAAISKDKWADIDAWDLDFEDVEVMTGSSGSSPLRLG</sequence>
<feature type="compositionally biased region" description="Polar residues" evidence="1">
    <location>
        <begin position="228"/>
        <end position="240"/>
    </location>
</feature>
<feature type="compositionally biased region" description="Low complexity" evidence="1">
    <location>
        <begin position="143"/>
        <end position="162"/>
    </location>
</feature>
<feature type="compositionally biased region" description="Basic and acidic residues" evidence="1">
    <location>
        <begin position="32"/>
        <end position="49"/>
    </location>
</feature>
<evidence type="ECO:0000313" key="2">
    <source>
        <dbReference type="EMBL" id="KAJ8989133.1"/>
    </source>
</evidence>
<dbReference type="AlphaFoldDB" id="A0AAN6EPV7"/>
<comment type="caution">
    <text evidence="2">The sequence shown here is derived from an EMBL/GenBank/DDBJ whole genome shotgun (WGS) entry which is preliminary data.</text>
</comment>
<dbReference type="EMBL" id="JAJGCB010000015">
    <property type="protein sequence ID" value="KAJ8989133.1"/>
    <property type="molecule type" value="Genomic_DNA"/>
</dbReference>
<feature type="compositionally biased region" description="Polar residues" evidence="1">
    <location>
        <begin position="482"/>
        <end position="496"/>
    </location>
</feature>
<feature type="compositionally biased region" description="Basic residues" evidence="1">
    <location>
        <begin position="410"/>
        <end position="424"/>
    </location>
</feature>
<evidence type="ECO:0000256" key="1">
    <source>
        <dbReference type="SAM" id="MobiDB-lite"/>
    </source>
</evidence>
<feature type="compositionally biased region" description="Low complexity" evidence="1">
    <location>
        <begin position="317"/>
        <end position="337"/>
    </location>
</feature>
<dbReference type="Proteomes" id="UP001161757">
    <property type="component" value="Unassembled WGS sequence"/>
</dbReference>
<feature type="compositionally biased region" description="Low complexity" evidence="1">
    <location>
        <begin position="344"/>
        <end position="355"/>
    </location>
</feature>
<protein>
    <submittedName>
        <fullName evidence="2">Uncharacterized protein</fullName>
    </submittedName>
</protein>
<accession>A0AAN6EPV7</accession>
<feature type="region of interest" description="Disordered" evidence="1">
    <location>
        <begin position="1"/>
        <end position="536"/>
    </location>
</feature>